<dbReference type="Proteomes" id="UP000462760">
    <property type="component" value="Unassembled WGS sequence"/>
</dbReference>
<dbReference type="InterPro" id="IPR039523">
    <property type="entry name" value="RimK-rel_E_lig_ATP-grasp"/>
</dbReference>
<protein>
    <recommendedName>
        <fullName evidence="1">Alpha-L-glutamate ligase-related protein ATP-grasp domain-containing protein</fullName>
    </recommendedName>
</protein>
<accession>A0A844FJS3</accession>
<feature type="domain" description="Alpha-L-glutamate ligase-related protein ATP-grasp" evidence="1">
    <location>
        <begin position="89"/>
        <end position="341"/>
    </location>
</feature>
<evidence type="ECO:0000313" key="2">
    <source>
        <dbReference type="EMBL" id="MSS44393.1"/>
    </source>
</evidence>
<dbReference type="EMBL" id="VULR01000025">
    <property type="protein sequence ID" value="MSS44393.1"/>
    <property type="molecule type" value="Genomic_DNA"/>
</dbReference>
<reference evidence="2 3" key="1">
    <citation type="submission" date="2019-08" db="EMBL/GenBank/DDBJ databases">
        <title>In-depth cultivation of the pig gut microbiome towards novel bacterial diversity and tailored functional studies.</title>
        <authorList>
            <person name="Wylensek D."/>
            <person name="Hitch T.C.A."/>
            <person name="Clavel T."/>
        </authorList>
    </citation>
    <scope>NUCLEOTIDE SEQUENCE [LARGE SCALE GENOMIC DNA]</scope>
    <source>
        <strain evidence="2 3">Med78-601-WT-4W-RMD-3</strain>
    </source>
</reference>
<dbReference type="AlphaFoldDB" id="A0A844FJS3"/>
<proteinExistence type="predicted"/>
<dbReference type="OrthoDB" id="8736147at2"/>
<sequence length="356" mass="41101">MKHSLAMYVGVMKMSINLKKLKMFLKDPDKKPYYKIFFEALRAGIKEKELPRHYFSKLLYRKDVNNYLDYVGSFRGVKIVKDLNKDNDNAADILTNKLLFDYFFKDKEIRIPKMLGYNIKNVFYNNNQKIEVRNKEEFIQLMKRWNSGNDVFCKPIKGMQGQNCYKLRTNSDNYMIEDKKFHNIINGSYIYQEVIKQHSKINEIYESAVNPLRIVTYLDDDNNIHHISSFMTFGIGKKNVSNNSSGGIFIPVDLNEGKLIGEAVQYLEYGGLQCTNHPNSGVEFDGFKVPFFEESLKIIEKAVEYLPIKLSGWDIAITEDGPCIIEGNSFPSMASMDIGYGGLKSHPILGEVIEKF</sequence>
<evidence type="ECO:0000313" key="3">
    <source>
        <dbReference type="Proteomes" id="UP000462760"/>
    </source>
</evidence>
<evidence type="ECO:0000259" key="1">
    <source>
        <dbReference type="Pfam" id="PF14397"/>
    </source>
</evidence>
<dbReference type="Gene3D" id="3.30.470.20">
    <property type="entry name" value="ATP-grasp fold, B domain"/>
    <property type="match status" value="1"/>
</dbReference>
<gene>
    <name evidence="2" type="ORF">FYJ27_11845</name>
</gene>
<comment type="caution">
    <text evidence="2">The sequence shown here is derived from an EMBL/GenBank/DDBJ whole genome shotgun (WGS) entry which is preliminary data.</text>
</comment>
<name>A0A844FJS3_9FIRM</name>
<dbReference type="Pfam" id="PF14397">
    <property type="entry name" value="ATPgrasp_ST"/>
    <property type="match status" value="1"/>
</dbReference>
<organism evidence="2 3">
    <name type="scientific">Anaerosalibacter bizertensis</name>
    <dbReference type="NCBI Taxonomy" id="932217"/>
    <lineage>
        <taxon>Bacteria</taxon>
        <taxon>Bacillati</taxon>
        <taxon>Bacillota</taxon>
        <taxon>Tissierellia</taxon>
        <taxon>Tissierellales</taxon>
        <taxon>Sporanaerobacteraceae</taxon>
        <taxon>Anaerosalibacter</taxon>
    </lineage>
</organism>
<dbReference type="SUPFAM" id="SSF56059">
    <property type="entry name" value="Glutathione synthetase ATP-binding domain-like"/>
    <property type="match status" value="1"/>
</dbReference>